<dbReference type="STRING" id="662367.SAMN05216167_101526"/>
<accession>A0A1I1GP92</accession>
<gene>
    <name evidence="1" type="ORF">SAMN05216167_101526</name>
</gene>
<dbReference type="AlphaFoldDB" id="A0A1I1GP92"/>
<proteinExistence type="predicted"/>
<dbReference type="Proteomes" id="UP000198598">
    <property type="component" value="Unassembled WGS sequence"/>
</dbReference>
<dbReference type="EMBL" id="FOLQ01000001">
    <property type="protein sequence ID" value="SFC13454.1"/>
    <property type="molecule type" value="Genomic_DNA"/>
</dbReference>
<keyword evidence="2" id="KW-1185">Reference proteome</keyword>
<name>A0A1I1GP92_9BACT</name>
<protein>
    <submittedName>
        <fullName evidence="1">Uncharacterized protein</fullName>
    </submittedName>
</protein>
<organism evidence="1 2">
    <name type="scientific">Spirosoma endophyticum</name>
    <dbReference type="NCBI Taxonomy" id="662367"/>
    <lineage>
        <taxon>Bacteria</taxon>
        <taxon>Pseudomonadati</taxon>
        <taxon>Bacteroidota</taxon>
        <taxon>Cytophagia</taxon>
        <taxon>Cytophagales</taxon>
        <taxon>Cytophagaceae</taxon>
        <taxon>Spirosoma</taxon>
    </lineage>
</organism>
<evidence type="ECO:0000313" key="2">
    <source>
        <dbReference type="Proteomes" id="UP000198598"/>
    </source>
</evidence>
<reference evidence="1 2" key="1">
    <citation type="submission" date="2016-10" db="EMBL/GenBank/DDBJ databases">
        <authorList>
            <person name="de Groot N.N."/>
        </authorList>
    </citation>
    <scope>NUCLEOTIDE SEQUENCE [LARGE SCALE GENOMIC DNA]</scope>
    <source>
        <strain evidence="1 2">DSM 26130</strain>
    </source>
</reference>
<sequence length="33" mass="3979">MEQKDSAGSWNKLLWDSLNFPKKIDYRSTKYQT</sequence>
<evidence type="ECO:0000313" key="1">
    <source>
        <dbReference type="EMBL" id="SFC13454.1"/>
    </source>
</evidence>